<evidence type="ECO:0000256" key="2">
    <source>
        <dbReference type="SAM" id="MobiDB-lite"/>
    </source>
</evidence>
<evidence type="ECO:0000313" key="4">
    <source>
        <dbReference type="Proteomes" id="UP000663827"/>
    </source>
</evidence>
<accession>A0A8H3E430</accession>
<name>A0A8H3E430_9AGAM</name>
<feature type="region of interest" description="Disordered" evidence="2">
    <location>
        <begin position="43"/>
        <end position="82"/>
    </location>
</feature>
<evidence type="ECO:0000256" key="1">
    <source>
        <dbReference type="SAM" id="Coils"/>
    </source>
</evidence>
<dbReference type="EMBL" id="CAJNJQ010001396">
    <property type="protein sequence ID" value="CAE7136993.1"/>
    <property type="molecule type" value="Genomic_DNA"/>
</dbReference>
<gene>
    <name evidence="3" type="ORF">RDB_LOCUS69731</name>
</gene>
<sequence length="692" mass="73897">MSFPTRAELEGMKRAVLQAKCKELAIKANSKSEVLIDSILGHYQSTAGPSRPTTSNKRKAQDEGNSRRVKAKAEPEDAASVHTVSKRSGVEVVIRSPPKPRRRQAKAKAVTPVADEIVAVKEVTPVAAVVVPQAGPALAVPQPLSAHPTSATIIDTTAQTSMPTDSRIADLELQIRNARKAGDESARDVLALKAFRNAIQQAFGDVSPSDTLDTMTQLAKLRDLTPTLLTFAHLDPEGIESRVEAIERQASEFETVHQQNQTDISDLQERINKLEAELPAATELEVMVRQLQSKFNRIPDSVFNNNRPEDSAEDNRYTIIRPASTAPVAGPSNYQQSSSQPSLPQEGLFPSQNQDQNSGRSTLVVRSSRSSRQPLAEKEKAPEAETDTRRSTPPRQSSHSSRGRSAGPYSRGRSSEPPTPSRGKGKGRLIKTSLDTVNEDDVPPSPVADPFTPTNELSRSPPAATRKSRSPSVPASKTTPPTSFFPPLPTFGASGPVADLPYKLTASSKPPSETSAKSAPIAELPFKLVASTSKPASEPTARPSAPSGRVARTATKRVHAPSVRLPTGPVAQPTFNFALPGAATSATNGTTSTSASTNGHGFITPERLGANFNLFPSSRIDLGRTPGGLAFKTTGRAPPGTPAVTNTLFGTEVARDTRFADLPYDPDASRGSNSWEESLQPVWPVPRNAANP</sequence>
<feature type="region of interest" description="Disordered" evidence="2">
    <location>
        <begin position="325"/>
        <end position="569"/>
    </location>
</feature>
<feature type="compositionally biased region" description="Basic and acidic residues" evidence="2">
    <location>
        <begin position="375"/>
        <end position="390"/>
    </location>
</feature>
<keyword evidence="1" id="KW-0175">Coiled coil</keyword>
<feature type="compositionally biased region" description="Polar residues" evidence="2">
    <location>
        <begin position="391"/>
        <end position="400"/>
    </location>
</feature>
<comment type="caution">
    <text evidence="3">The sequence shown here is derived from an EMBL/GenBank/DDBJ whole genome shotgun (WGS) entry which is preliminary data.</text>
</comment>
<feature type="compositionally biased region" description="Low complexity" evidence="2">
    <location>
        <begin position="358"/>
        <end position="372"/>
    </location>
</feature>
<protein>
    <submittedName>
        <fullName evidence="3">Uncharacterized protein</fullName>
    </submittedName>
</protein>
<feature type="compositionally biased region" description="Low complexity" evidence="2">
    <location>
        <begin position="335"/>
        <end position="345"/>
    </location>
</feature>
<organism evidence="3 4">
    <name type="scientific">Rhizoctonia solani</name>
    <dbReference type="NCBI Taxonomy" id="456999"/>
    <lineage>
        <taxon>Eukaryota</taxon>
        <taxon>Fungi</taxon>
        <taxon>Dikarya</taxon>
        <taxon>Basidiomycota</taxon>
        <taxon>Agaricomycotina</taxon>
        <taxon>Agaricomycetes</taxon>
        <taxon>Cantharellales</taxon>
        <taxon>Ceratobasidiaceae</taxon>
        <taxon>Rhizoctonia</taxon>
    </lineage>
</organism>
<proteinExistence type="predicted"/>
<dbReference type="Proteomes" id="UP000663827">
    <property type="component" value="Unassembled WGS sequence"/>
</dbReference>
<feature type="compositionally biased region" description="Basic and acidic residues" evidence="2">
    <location>
        <begin position="59"/>
        <end position="75"/>
    </location>
</feature>
<evidence type="ECO:0000313" key="3">
    <source>
        <dbReference type="EMBL" id="CAE7136993.1"/>
    </source>
</evidence>
<reference evidence="3" key="1">
    <citation type="submission" date="2021-01" db="EMBL/GenBank/DDBJ databases">
        <authorList>
            <person name="Kaushik A."/>
        </authorList>
    </citation>
    <scope>NUCLEOTIDE SEQUENCE</scope>
    <source>
        <strain evidence="3">AG5</strain>
    </source>
</reference>
<feature type="compositionally biased region" description="Polar residues" evidence="2">
    <location>
        <begin position="43"/>
        <end position="55"/>
    </location>
</feature>
<feature type="coiled-coil region" evidence="1">
    <location>
        <begin position="257"/>
        <end position="284"/>
    </location>
</feature>
<dbReference type="AlphaFoldDB" id="A0A8H3E430"/>
<feature type="compositionally biased region" description="Polar residues" evidence="2">
    <location>
        <begin position="505"/>
        <end position="517"/>
    </location>
</feature>
<feature type="region of interest" description="Disordered" evidence="2">
    <location>
        <begin position="660"/>
        <end position="692"/>
    </location>
</feature>